<dbReference type="InterPro" id="IPR031975">
    <property type="entry name" value="Pilin_GH"/>
</dbReference>
<dbReference type="AlphaFoldDB" id="A0A098TI82"/>
<protein>
    <recommendedName>
        <fullName evidence="3">General secretion pathway protein GspH</fullName>
    </recommendedName>
</protein>
<dbReference type="EMBL" id="JJML01000053">
    <property type="protein sequence ID" value="KGF71741.1"/>
    <property type="molecule type" value="Genomic_DNA"/>
</dbReference>
<dbReference type="Proteomes" id="UP000030170">
    <property type="component" value="Unassembled WGS sequence"/>
</dbReference>
<accession>A0A098TI82</accession>
<name>A0A098TI82_9CYAN</name>
<dbReference type="Pfam" id="PF16734">
    <property type="entry name" value="Pilin_GH"/>
    <property type="match status" value="1"/>
</dbReference>
<evidence type="ECO:0000313" key="1">
    <source>
        <dbReference type="EMBL" id="KGF71741.1"/>
    </source>
</evidence>
<sequence length="173" mass="18630">MEKMLLTGLMGGLTFGVTLLGFSGMAAQAQSQVTQNQNAALNAIAKMMEGQRTYYAKNGQWLNVVSNVQKDFDAVLPPTFDYAIRTTTEAAYSYVIPATSPLINQLSSYVGAALLVPNSKVLIITIICKNNQPGQIRPSDPQIVRGADPTQPPLYLACGDNSVEIPASIYTEK</sequence>
<gene>
    <name evidence="1" type="ORF">DO97_15785</name>
</gene>
<comment type="caution">
    <text evidence="1">The sequence shown here is derived from an EMBL/GenBank/DDBJ whole genome shotgun (WGS) entry which is preliminary data.</text>
</comment>
<keyword evidence="2" id="KW-1185">Reference proteome</keyword>
<organism evidence="1 2">
    <name type="scientific">Neosynechococcus sphagnicola sy1</name>
    <dbReference type="NCBI Taxonomy" id="1497020"/>
    <lineage>
        <taxon>Bacteria</taxon>
        <taxon>Bacillati</taxon>
        <taxon>Cyanobacteriota</taxon>
        <taxon>Cyanophyceae</taxon>
        <taxon>Neosynechococcales</taxon>
        <taxon>Neosynechococcaceae</taxon>
        <taxon>Neosynechococcus</taxon>
    </lineage>
</organism>
<reference evidence="1 2" key="1">
    <citation type="journal article" date="2014" name="Mol. Ecol.">
        <title>Evolution of Synechococcus.</title>
        <authorList>
            <person name="Dvorak P."/>
            <person name="Casamatta D."/>
            <person name="Hasler P."/>
            <person name="Poulickova A."/>
            <person name="Ondrej V."/>
            <person name="Sanges R."/>
        </authorList>
    </citation>
    <scope>NUCLEOTIDE SEQUENCE [LARGE SCALE GENOMIC DNA]</scope>
    <source>
        <strain evidence="1 2">CAUP A 1101</strain>
    </source>
</reference>
<proteinExistence type="predicted"/>
<evidence type="ECO:0000313" key="2">
    <source>
        <dbReference type="Proteomes" id="UP000030170"/>
    </source>
</evidence>
<evidence type="ECO:0008006" key="3">
    <source>
        <dbReference type="Google" id="ProtNLM"/>
    </source>
</evidence>